<comment type="caution">
    <text evidence="1">The sequence shown here is derived from an EMBL/GenBank/DDBJ whole genome shotgun (WGS) entry which is preliminary data.</text>
</comment>
<dbReference type="InterPro" id="IPR014719">
    <property type="entry name" value="Ribosomal_bL12_C/ClpS-like"/>
</dbReference>
<gene>
    <name evidence="1" type="ORF">CW362_42590</name>
</gene>
<dbReference type="OrthoDB" id="4315030at2"/>
<dbReference type="SUPFAM" id="SSF54736">
    <property type="entry name" value="ClpS-like"/>
    <property type="match status" value="1"/>
</dbReference>
<dbReference type="Gene3D" id="3.30.1390.10">
    <property type="match status" value="1"/>
</dbReference>
<dbReference type="Proteomes" id="UP000236178">
    <property type="component" value="Unassembled WGS sequence"/>
</dbReference>
<accession>A0A2I0SAW5</accession>
<sequence length="182" mass="19823">MIGSYTERLTVPRSSPQFREDPDVWQFRGQDLRKLTGRGLCSSTHWATCFVAEGGVSVEEPGFAVLVTEPGKGGQEALKAVRAVTGLSLWRSKLLLDRAPVTVVEEAPLNWASGAARRLQDADVPAAIRCTWCDRTVPRDGRLLDPGPCASRFWPTAHCQANCLASCDCEFCSAYGPIVLTL</sequence>
<proteinExistence type="predicted"/>
<dbReference type="EMBL" id="PJOS01000236">
    <property type="protein sequence ID" value="PKT67053.1"/>
    <property type="molecule type" value="Genomic_DNA"/>
</dbReference>
<evidence type="ECO:0008006" key="3">
    <source>
        <dbReference type="Google" id="ProtNLM"/>
    </source>
</evidence>
<reference evidence="1 2" key="1">
    <citation type="submission" date="2017-12" db="EMBL/GenBank/DDBJ databases">
        <title>Streptomyces populusis sp. nov., a novel endophytic actinobacterium isolated from stems of Populus adenopoda Maxim.</title>
        <authorList>
            <person name="Wang Z."/>
        </authorList>
    </citation>
    <scope>NUCLEOTIDE SEQUENCE [LARGE SCALE GENOMIC DNA]</scope>
    <source>
        <strain evidence="1 2">A249</strain>
    </source>
</reference>
<evidence type="ECO:0000313" key="1">
    <source>
        <dbReference type="EMBL" id="PKT67053.1"/>
    </source>
</evidence>
<organism evidence="1 2">
    <name type="scientific">Streptomyces populi</name>
    <dbReference type="NCBI Taxonomy" id="2058924"/>
    <lineage>
        <taxon>Bacteria</taxon>
        <taxon>Bacillati</taxon>
        <taxon>Actinomycetota</taxon>
        <taxon>Actinomycetes</taxon>
        <taxon>Kitasatosporales</taxon>
        <taxon>Streptomycetaceae</taxon>
        <taxon>Streptomyces</taxon>
    </lineage>
</organism>
<dbReference type="AlphaFoldDB" id="A0A2I0SAW5"/>
<evidence type="ECO:0000313" key="2">
    <source>
        <dbReference type="Proteomes" id="UP000236178"/>
    </source>
</evidence>
<name>A0A2I0SAW5_9ACTN</name>
<keyword evidence="2" id="KW-1185">Reference proteome</keyword>
<protein>
    <recommendedName>
        <fullName evidence="3">Ribosomal protein L7/L12 C-terminal domain-containing protein</fullName>
    </recommendedName>
</protein>